<dbReference type="PANTHER" id="PTHR42847">
    <property type="entry name" value="ALKANESULFONATE MONOOXYGENASE"/>
    <property type="match status" value="1"/>
</dbReference>
<accession>A0A932GQ30</accession>
<dbReference type="Pfam" id="PF00296">
    <property type="entry name" value="Bac_luciferase"/>
    <property type="match status" value="1"/>
</dbReference>
<dbReference type="InterPro" id="IPR050172">
    <property type="entry name" value="SsuD_RutA_monooxygenase"/>
</dbReference>
<dbReference type="InterPro" id="IPR036661">
    <property type="entry name" value="Luciferase-like_sf"/>
</dbReference>
<evidence type="ECO:0000256" key="1">
    <source>
        <dbReference type="ARBA" id="ARBA00022630"/>
    </source>
</evidence>
<dbReference type="EMBL" id="JACPSX010000127">
    <property type="protein sequence ID" value="MBI3014807.1"/>
    <property type="molecule type" value="Genomic_DNA"/>
</dbReference>
<keyword evidence="2" id="KW-0288">FMN</keyword>
<name>A0A932GQ30_UNCTE</name>
<proteinExistence type="predicted"/>
<evidence type="ECO:0000313" key="6">
    <source>
        <dbReference type="EMBL" id="MBI3014807.1"/>
    </source>
</evidence>
<organism evidence="6 7">
    <name type="scientific">Tectimicrobiota bacterium</name>
    <dbReference type="NCBI Taxonomy" id="2528274"/>
    <lineage>
        <taxon>Bacteria</taxon>
        <taxon>Pseudomonadati</taxon>
        <taxon>Nitrospinota/Tectimicrobiota group</taxon>
        <taxon>Candidatus Tectimicrobiota</taxon>
    </lineage>
</organism>
<evidence type="ECO:0000256" key="4">
    <source>
        <dbReference type="ARBA" id="ARBA00023033"/>
    </source>
</evidence>
<gene>
    <name evidence="6" type="ORF">HYY65_07075</name>
</gene>
<evidence type="ECO:0000313" key="7">
    <source>
        <dbReference type="Proteomes" id="UP000741360"/>
    </source>
</evidence>
<evidence type="ECO:0000259" key="5">
    <source>
        <dbReference type="Pfam" id="PF00296"/>
    </source>
</evidence>
<dbReference type="PANTHER" id="PTHR42847:SF4">
    <property type="entry name" value="ALKANESULFONATE MONOOXYGENASE-RELATED"/>
    <property type="match status" value="1"/>
</dbReference>
<dbReference type="Proteomes" id="UP000741360">
    <property type="component" value="Unassembled WGS sequence"/>
</dbReference>
<dbReference type="SUPFAM" id="SSF51679">
    <property type="entry name" value="Bacterial luciferase-like"/>
    <property type="match status" value="1"/>
</dbReference>
<keyword evidence="4" id="KW-0503">Monooxygenase</keyword>
<keyword evidence="3" id="KW-0560">Oxidoreductase</keyword>
<feature type="domain" description="Luciferase-like" evidence="5">
    <location>
        <begin position="21"/>
        <end position="170"/>
    </location>
</feature>
<dbReference type="GO" id="GO:0008726">
    <property type="term" value="F:alkanesulfonate monooxygenase activity"/>
    <property type="evidence" value="ECO:0007669"/>
    <property type="project" value="TreeGrafter"/>
</dbReference>
<evidence type="ECO:0000256" key="2">
    <source>
        <dbReference type="ARBA" id="ARBA00022643"/>
    </source>
</evidence>
<comment type="caution">
    <text evidence="6">The sequence shown here is derived from an EMBL/GenBank/DDBJ whole genome shotgun (WGS) entry which is preliminary data.</text>
</comment>
<keyword evidence="1" id="KW-0285">Flavoprotein</keyword>
<dbReference type="GO" id="GO:0046306">
    <property type="term" value="P:alkanesulfonate catabolic process"/>
    <property type="evidence" value="ECO:0007669"/>
    <property type="project" value="TreeGrafter"/>
</dbReference>
<evidence type="ECO:0000256" key="3">
    <source>
        <dbReference type="ARBA" id="ARBA00023002"/>
    </source>
</evidence>
<dbReference type="InterPro" id="IPR011251">
    <property type="entry name" value="Luciferase-like_dom"/>
</dbReference>
<sequence>MVEIGFAFTIGSNIDEPMRQDFAVTMEEMGYNSMWIPGFISREIHGYDMLDILSALAVRTKRIKLGTIVLQVPLYHPVDLARRIVTVDHLSNGRFIFGVGVGGHPTEFEHMGVPYESRGRRTDEMLEIMRRLWTEEEVDFKGEFYELKGVVQKPKPIQKPHPKIIVGGGFHGSAARFAPGAGLSGGFASRWLKRAARWDGWLPGGPLTLSEQDAQTLKEGVKQIKTVAQANGRTIKDEDYDLTVACFGLFNINEDMNQVRREVSDWYNARVARGYHQVQGNPSLEGLEKSGGFGSPEVVAKVLNRWLRLMNEVPAAKRIAILFASLDPLWQLEKFNTQVKPLLEL</sequence>
<dbReference type="AlphaFoldDB" id="A0A932GQ30"/>
<dbReference type="Gene3D" id="3.20.20.30">
    <property type="entry name" value="Luciferase-like domain"/>
    <property type="match status" value="1"/>
</dbReference>
<reference evidence="6" key="1">
    <citation type="submission" date="2020-07" db="EMBL/GenBank/DDBJ databases">
        <title>Huge and variable diversity of episymbiotic CPR bacteria and DPANN archaea in groundwater ecosystems.</title>
        <authorList>
            <person name="He C.Y."/>
            <person name="Keren R."/>
            <person name="Whittaker M."/>
            <person name="Farag I.F."/>
            <person name="Doudna J."/>
            <person name="Cate J.H.D."/>
            <person name="Banfield J.F."/>
        </authorList>
    </citation>
    <scope>NUCLEOTIDE SEQUENCE</scope>
    <source>
        <strain evidence="6">NC_groundwater_717_Ag_S-0.2um_59_8</strain>
    </source>
</reference>
<protein>
    <submittedName>
        <fullName evidence="6">LLM class flavin-dependent oxidoreductase</fullName>
    </submittedName>
</protein>